<dbReference type="GO" id="GO:0045332">
    <property type="term" value="P:phospholipid translocation"/>
    <property type="evidence" value="ECO:0007669"/>
    <property type="project" value="TreeGrafter"/>
</dbReference>
<sequence length="444" mass="51167">MSLKTETKFKKSNYSLIHKTNLQPTRNLTAQHKVLSNKLLFQTKSQHHRSAFHDDISFASHLITPPRLKSPANDEYSIFSTSTVNTSVDLEQIVINSKFQHDSRTNELQSRKTHSITSSASTSKNSHNDELSLASHTSIIGRLYILNEIYPSIEYENMNGIPLVFLGAEKFLRTRIDWNKVHYPLSSYHIEIIIDLLMVRPSFIREIPKVTKFNLYRPLIKTVSGRLFFDNGENRAGIHQCGRKQINRKFAIDDLASIHQREFHIINYNATFEERFIKLHRSDRHVNNREIKAVVGKELATRKWKDINVGDIVQLTNNDFLTVYIVLISTSELNGLCFIETAEFDGETNLKVRQALEETCEIGEDIDKLSSFDAQFEHEAPNNNLGLFDRNLIWNNKTSPLKNDNLLLHDMRLRNTRWEFGIVCYAGSGTKLMKNTGKSTSKRT</sequence>
<dbReference type="Proteomes" id="UP000681967">
    <property type="component" value="Unassembled WGS sequence"/>
</dbReference>
<dbReference type="GO" id="GO:0005886">
    <property type="term" value="C:plasma membrane"/>
    <property type="evidence" value="ECO:0007669"/>
    <property type="project" value="TreeGrafter"/>
</dbReference>
<dbReference type="GO" id="GO:0007030">
    <property type="term" value="P:Golgi organization"/>
    <property type="evidence" value="ECO:0007669"/>
    <property type="project" value="TreeGrafter"/>
</dbReference>
<dbReference type="PANTHER" id="PTHR24092:SF190">
    <property type="entry name" value="PHOSPHOLIPID-TRANSPORTING ATPASE"/>
    <property type="match status" value="1"/>
</dbReference>
<protein>
    <submittedName>
        <fullName evidence="2">Uncharacterized protein</fullName>
    </submittedName>
</protein>
<organism evidence="2 3">
    <name type="scientific">Rotaria magnacalcarata</name>
    <dbReference type="NCBI Taxonomy" id="392030"/>
    <lineage>
        <taxon>Eukaryota</taxon>
        <taxon>Metazoa</taxon>
        <taxon>Spiralia</taxon>
        <taxon>Gnathifera</taxon>
        <taxon>Rotifera</taxon>
        <taxon>Eurotatoria</taxon>
        <taxon>Bdelloidea</taxon>
        <taxon>Philodinida</taxon>
        <taxon>Philodinidae</taxon>
        <taxon>Rotaria</taxon>
    </lineage>
</organism>
<dbReference type="Gene3D" id="2.70.150.10">
    <property type="entry name" value="Calcium-transporting ATPase, cytoplasmic transduction domain A"/>
    <property type="match status" value="1"/>
</dbReference>
<accession>A0A8S2IQ21</accession>
<evidence type="ECO:0000313" key="2">
    <source>
        <dbReference type="EMBL" id="CAF3750684.1"/>
    </source>
</evidence>
<dbReference type="GO" id="GO:0005802">
    <property type="term" value="C:trans-Golgi network"/>
    <property type="evidence" value="ECO:0007669"/>
    <property type="project" value="TreeGrafter"/>
</dbReference>
<feature type="compositionally biased region" description="Low complexity" evidence="1">
    <location>
        <begin position="115"/>
        <end position="125"/>
    </location>
</feature>
<evidence type="ECO:0000313" key="3">
    <source>
        <dbReference type="Proteomes" id="UP000681967"/>
    </source>
</evidence>
<reference evidence="2" key="1">
    <citation type="submission" date="2021-02" db="EMBL/GenBank/DDBJ databases">
        <authorList>
            <person name="Nowell W R."/>
        </authorList>
    </citation>
    <scope>NUCLEOTIDE SEQUENCE</scope>
</reference>
<comment type="caution">
    <text evidence="2">The sequence shown here is derived from an EMBL/GenBank/DDBJ whole genome shotgun (WGS) entry which is preliminary data.</text>
</comment>
<dbReference type="AlphaFoldDB" id="A0A8S2IQ21"/>
<dbReference type="GO" id="GO:0140326">
    <property type="term" value="F:ATPase-coupled intramembrane lipid transporter activity"/>
    <property type="evidence" value="ECO:0007669"/>
    <property type="project" value="TreeGrafter"/>
</dbReference>
<feature type="region of interest" description="Disordered" evidence="1">
    <location>
        <begin position="104"/>
        <end position="129"/>
    </location>
</feature>
<dbReference type="EMBL" id="CAJOBH010000028">
    <property type="protein sequence ID" value="CAF3750684.1"/>
    <property type="molecule type" value="Genomic_DNA"/>
</dbReference>
<dbReference type="PANTHER" id="PTHR24092">
    <property type="entry name" value="PROBABLE PHOSPHOLIPID-TRANSPORTING ATPASE"/>
    <property type="match status" value="1"/>
</dbReference>
<dbReference type="SUPFAM" id="SSF81653">
    <property type="entry name" value="Calcium ATPase, transduction domain A"/>
    <property type="match status" value="1"/>
</dbReference>
<dbReference type="InterPro" id="IPR008250">
    <property type="entry name" value="ATPase_P-typ_transduc_dom_A_sf"/>
</dbReference>
<gene>
    <name evidence="2" type="ORF">BYL167_LOCUS313</name>
</gene>
<proteinExistence type="predicted"/>
<evidence type="ECO:0000256" key="1">
    <source>
        <dbReference type="SAM" id="MobiDB-lite"/>
    </source>
</evidence>
<name>A0A8S2IQ21_9BILA</name>